<evidence type="ECO:0000256" key="2">
    <source>
        <dbReference type="ARBA" id="ARBA00022786"/>
    </source>
</evidence>
<keyword evidence="2 3" id="KW-0833">Ubl conjugation pathway</keyword>
<comment type="pathway">
    <text evidence="3">Protein modification; protein ubiquitination.</text>
</comment>
<evidence type="ECO:0000256" key="1">
    <source>
        <dbReference type="ARBA" id="ARBA00009993"/>
    </source>
</evidence>
<evidence type="ECO:0000313" key="6">
    <source>
        <dbReference type="Proteomes" id="UP000193920"/>
    </source>
</evidence>
<dbReference type="GO" id="GO:0016567">
    <property type="term" value="P:protein ubiquitination"/>
    <property type="evidence" value="ECO:0007669"/>
    <property type="project" value="UniProtKB-UniPathway"/>
</dbReference>
<dbReference type="OrthoDB" id="249087at2759"/>
<dbReference type="InterPro" id="IPR011333">
    <property type="entry name" value="SKP1/BTB/POZ_sf"/>
</dbReference>
<dbReference type="InterPro" id="IPR001232">
    <property type="entry name" value="SKP1-like"/>
</dbReference>
<dbReference type="SMART" id="SM00512">
    <property type="entry name" value="Skp1"/>
    <property type="match status" value="1"/>
</dbReference>
<organism evidence="5 6">
    <name type="scientific">Neocallimastix californiae</name>
    <dbReference type="NCBI Taxonomy" id="1754190"/>
    <lineage>
        <taxon>Eukaryota</taxon>
        <taxon>Fungi</taxon>
        <taxon>Fungi incertae sedis</taxon>
        <taxon>Chytridiomycota</taxon>
        <taxon>Chytridiomycota incertae sedis</taxon>
        <taxon>Neocallimastigomycetes</taxon>
        <taxon>Neocallimastigales</taxon>
        <taxon>Neocallimastigaceae</taxon>
        <taxon>Neocallimastix</taxon>
    </lineage>
</organism>
<comment type="subunit">
    <text evidence="3">Component of the SCF (SKP1-CUL1-F-box protein) E3 ubiquitin ligase complexes.</text>
</comment>
<dbReference type="PANTHER" id="PTHR11165">
    <property type="entry name" value="SKP1"/>
    <property type="match status" value="1"/>
</dbReference>
<dbReference type="InterPro" id="IPR016073">
    <property type="entry name" value="Skp1_comp_POZ"/>
</dbReference>
<name>A0A1Y2AM43_9FUNG</name>
<dbReference type="SUPFAM" id="SSF54695">
    <property type="entry name" value="POZ domain"/>
    <property type="match status" value="1"/>
</dbReference>
<sequence>MTQSSEIVTIVSKDGKEFRVNENAIKISSVFSNLLELHKEEEDNLENCRIPILNVEGNILKEIIRYCEYHYQNKGTDNHEFIDDEDIDEWDLNLIMDLEKEKENGHRDILEVAIAADYLNIPKLFNIYAKHLARKIRSYDAEKIIKYFYIPKQEETANIN</sequence>
<dbReference type="Proteomes" id="UP000193920">
    <property type="component" value="Unassembled WGS sequence"/>
</dbReference>
<keyword evidence="6" id="KW-1185">Reference proteome</keyword>
<comment type="function">
    <text evidence="3">Essential component of the SCF (SKP1-CUL1-F-box protein) E3 ubiquitin ligase complexes, which mediate the ubiquitination and subsequent proteasomal degradation of target proteins.</text>
</comment>
<reference evidence="5 6" key="1">
    <citation type="submission" date="2016-08" db="EMBL/GenBank/DDBJ databases">
        <title>A Parts List for Fungal Cellulosomes Revealed by Comparative Genomics.</title>
        <authorList>
            <consortium name="DOE Joint Genome Institute"/>
            <person name="Haitjema C.H."/>
            <person name="Gilmore S.P."/>
            <person name="Henske J.K."/>
            <person name="Solomon K.V."/>
            <person name="De Groot R."/>
            <person name="Kuo A."/>
            <person name="Mondo S.J."/>
            <person name="Salamov A.A."/>
            <person name="Labutti K."/>
            <person name="Zhao Z."/>
            <person name="Chiniquy J."/>
            <person name="Barry K."/>
            <person name="Brewer H.M."/>
            <person name="Purvine S.O."/>
            <person name="Wright A.T."/>
            <person name="Boxma B."/>
            <person name="Van Alen T."/>
            <person name="Hackstein J.H."/>
            <person name="Baker S.E."/>
            <person name="Grigoriev I.V."/>
            <person name="O'Malley M.A."/>
        </authorList>
    </citation>
    <scope>NUCLEOTIDE SEQUENCE [LARGE SCALE GENOMIC DNA]</scope>
    <source>
        <strain evidence="5 6">G1</strain>
    </source>
</reference>
<evidence type="ECO:0000256" key="3">
    <source>
        <dbReference type="PIRNR" id="PIRNR028729"/>
    </source>
</evidence>
<dbReference type="Pfam" id="PF03931">
    <property type="entry name" value="Skp1_POZ"/>
    <property type="match status" value="1"/>
</dbReference>
<dbReference type="Gene3D" id="3.30.710.10">
    <property type="entry name" value="Potassium Channel Kv1.1, Chain A"/>
    <property type="match status" value="1"/>
</dbReference>
<dbReference type="STRING" id="1754190.A0A1Y2AM43"/>
<protein>
    <recommendedName>
        <fullName evidence="3">E3 ubiquitin ligase complex SCF subunit</fullName>
    </recommendedName>
</protein>
<dbReference type="InterPro" id="IPR016897">
    <property type="entry name" value="SKP1"/>
</dbReference>
<proteinExistence type="inferred from homology"/>
<comment type="caution">
    <text evidence="5">The sequence shown here is derived from an EMBL/GenBank/DDBJ whole genome shotgun (WGS) entry which is preliminary data.</text>
</comment>
<dbReference type="UniPathway" id="UPA00143"/>
<evidence type="ECO:0000259" key="4">
    <source>
        <dbReference type="Pfam" id="PF03931"/>
    </source>
</evidence>
<dbReference type="AlphaFoldDB" id="A0A1Y2AM43"/>
<evidence type="ECO:0000313" key="5">
    <source>
        <dbReference type="EMBL" id="ORY23566.1"/>
    </source>
</evidence>
<gene>
    <name evidence="5" type="ORF">LY90DRAFT_631010</name>
</gene>
<comment type="similarity">
    <text evidence="1 3">Belongs to the SKP1 family.</text>
</comment>
<dbReference type="PIRSF" id="PIRSF028729">
    <property type="entry name" value="E3_ubiquit_lig_SCF_Skp"/>
    <property type="match status" value="1"/>
</dbReference>
<feature type="domain" description="SKP1 component POZ" evidence="4">
    <location>
        <begin position="7"/>
        <end position="71"/>
    </location>
</feature>
<dbReference type="SUPFAM" id="SSF81382">
    <property type="entry name" value="Skp1 dimerisation domain-like"/>
    <property type="match status" value="1"/>
</dbReference>
<dbReference type="GO" id="GO:0006511">
    <property type="term" value="P:ubiquitin-dependent protein catabolic process"/>
    <property type="evidence" value="ECO:0007669"/>
    <property type="project" value="InterPro"/>
</dbReference>
<dbReference type="InterPro" id="IPR036296">
    <property type="entry name" value="SKP1-like_dim_sf"/>
</dbReference>
<accession>A0A1Y2AM43</accession>
<dbReference type="EMBL" id="MCOG01000232">
    <property type="protein sequence ID" value="ORY23566.1"/>
    <property type="molecule type" value="Genomic_DNA"/>
</dbReference>